<organism evidence="2 3">
    <name type="scientific">Microbacterium esteraromaticum</name>
    <dbReference type="NCBI Taxonomy" id="57043"/>
    <lineage>
        <taxon>Bacteria</taxon>
        <taxon>Bacillati</taxon>
        <taxon>Actinomycetota</taxon>
        <taxon>Actinomycetes</taxon>
        <taxon>Micrococcales</taxon>
        <taxon>Microbacteriaceae</taxon>
        <taxon>Microbacterium</taxon>
    </lineage>
</organism>
<dbReference type="AlphaFoldDB" id="A0A1R4KSL8"/>
<evidence type="ECO:0000256" key="1">
    <source>
        <dbReference type="SAM" id="MobiDB-lite"/>
    </source>
</evidence>
<reference evidence="2 3" key="1">
    <citation type="submission" date="2017-02" db="EMBL/GenBank/DDBJ databases">
        <authorList>
            <person name="Peterson S.W."/>
        </authorList>
    </citation>
    <scope>NUCLEOTIDE SEQUENCE [LARGE SCALE GENOMIC DNA]</scope>
    <source>
        <strain evidence="2 3">B Mb 05.01</strain>
    </source>
</reference>
<proteinExistence type="predicted"/>
<gene>
    <name evidence="2" type="ORF">FM104_15675</name>
</gene>
<protein>
    <submittedName>
        <fullName evidence="2">Uncharacterized protein</fullName>
    </submittedName>
</protein>
<evidence type="ECO:0000313" key="3">
    <source>
        <dbReference type="Proteomes" id="UP000196320"/>
    </source>
</evidence>
<keyword evidence="3" id="KW-1185">Reference proteome</keyword>
<accession>A0A1R4KSL8</accession>
<feature type="region of interest" description="Disordered" evidence="1">
    <location>
        <begin position="1"/>
        <end position="42"/>
    </location>
</feature>
<sequence length="42" mass="4693">MLRELRGESPFESFDGVAHRFKDSQQPRADGAQDSFDPPALS</sequence>
<dbReference type="Proteomes" id="UP000196320">
    <property type="component" value="Unassembled WGS sequence"/>
</dbReference>
<name>A0A1R4KSL8_9MICO</name>
<evidence type="ECO:0000313" key="2">
    <source>
        <dbReference type="EMBL" id="SJN47083.1"/>
    </source>
</evidence>
<dbReference type="EMBL" id="FUKO01000048">
    <property type="protein sequence ID" value="SJN47083.1"/>
    <property type="molecule type" value="Genomic_DNA"/>
</dbReference>